<dbReference type="InterPro" id="IPR029058">
    <property type="entry name" value="AB_hydrolase_fold"/>
</dbReference>
<protein>
    <submittedName>
        <fullName evidence="5">Acetyl esterase/lipase</fullName>
    </submittedName>
</protein>
<dbReference type="PANTHER" id="PTHR48081:SF30">
    <property type="entry name" value="ACETYL-HYDROLASE LIPR-RELATED"/>
    <property type="match status" value="1"/>
</dbReference>
<feature type="region of interest" description="Disordered" evidence="3">
    <location>
        <begin position="330"/>
        <end position="362"/>
    </location>
</feature>
<keyword evidence="2" id="KW-0378">Hydrolase</keyword>
<dbReference type="AlphaFoldDB" id="A0A1G8M0L3"/>
<dbReference type="Gene3D" id="3.40.50.1820">
    <property type="entry name" value="alpha/beta hydrolase"/>
    <property type="match status" value="1"/>
</dbReference>
<gene>
    <name evidence="5" type="ORF">SAMN05444695_10970</name>
</gene>
<organism evidence="5 6">
    <name type="scientific">Rhodococcus triatomae</name>
    <dbReference type="NCBI Taxonomy" id="300028"/>
    <lineage>
        <taxon>Bacteria</taxon>
        <taxon>Bacillati</taxon>
        <taxon>Actinomycetota</taxon>
        <taxon>Actinomycetes</taxon>
        <taxon>Mycobacteriales</taxon>
        <taxon>Nocardiaceae</taxon>
        <taxon>Rhodococcus</taxon>
    </lineage>
</organism>
<dbReference type="RefSeq" id="WP_072736895.1">
    <property type="nucleotide sequence ID" value="NZ_CP048813.1"/>
</dbReference>
<evidence type="ECO:0000256" key="2">
    <source>
        <dbReference type="ARBA" id="ARBA00022801"/>
    </source>
</evidence>
<feature type="domain" description="Alpha/beta hydrolase fold-3" evidence="4">
    <location>
        <begin position="103"/>
        <end position="306"/>
    </location>
</feature>
<evidence type="ECO:0000313" key="6">
    <source>
        <dbReference type="Proteomes" id="UP000183263"/>
    </source>
</evidence>
<evidence type="ECO:0000256" key="1">
    <source>
        <dbReference type="ARBA" id="ARBA00010515"/>
    </source>
</evidence>
<dbReference type="Pfam" id="PF07859">
    <property type="entry name" value="Abhydrolase_3"/>
    <property type="match status" value="1"/>
</dbReference>
<reference evidence="5 6" key="1">
    <citation type="submission" date="2016-10" db="EMBL/GenBank/DDBJ databases">
        <authorList>
            <person name="de Groot N.N."/>
        </authorList>
    </citation>
    <scope>NUCLEOTIDE SEQUENCE [LARGE SCALE GENOMIC DNA]</scope>
    <source>
        <strain evidence="5 6">DSM 44892</strain>
    </source>
</reference>
<evidence type="ECO:0000313" key="5">
    <source>
        <dbReference type="EMBL" id="SDI61478.1"/>
    </source>
</evidence>
<sequence>MTTAPLLRPESAPLVREEVDGVSFQSRILAESLRHTVKPFLEAWARHPQLPWPAGLVDYLGTSLAPVRGTRRETVRLPQVGAELITPPSLGKNPEATAPERAILYLHGGAFICCGVRSHRQMVSRIAAASGARILNVGYRMIPRNPIRAAVDDGIDGYRWLLDHGYPAERIVMMGDSAGGFLTFMVAMEAVARGLPRPAGTAALSPLTDLDPAGKLAHANADRCAVFPRRAVGALTDVIARVDTRLGGDPSASPVDGVLTGLPPTLIQTGSEEMIYADAELMAQRLAEAGVHCRLQVWERQVHVFQAAAGLVPEGTGAIREVGRFVRSATKSADGADTASSQVDSPSSRSRRGRRAPRASTL</sequence>
<dbReference type="InterPro" id="IPR013094">
    <property type="entry name" value="AB_hydrolase_3"/>
</dbReference>
<dbReference type="InterPro" id="IPR050300">
    <property type="entry name" value="GDXG_lipolytic_enzyme"/>
</dbReference>
<dbReference type="Proteomes" id="UP000183263">
    <property type="component" value="Unassembled WGS sequence"/>
</dbReference>
<dbReference type="OrthoDB" id="128186at2"/>
<dbReference type="PANTHER" id="PTHR48081">
    <property type="entry name" value="AB HYDROLASE SUPERFAMILY PROTEIN C4A8.06C"/>
    <property type="match status" value="1"/>
</dbReference>
<dbReference type="SUPFAM" id="SSF53474">
    <property type="entry name" value="alpha/beta-Hydrolases"/>
    <property type="match status" value="1"/>
</dbReference>
<evidence type="ECO:0000256" key="3">
    <source>
        <dbReference type="SAM" id="MobiDB-lite"/>
    </source>
</evidence>
<keyword evidence="6" id="KW-1185">Reference proteome</keyword>
<proteinExistence type="inferred from homology"/>
<accession>A0A1G8M0L3</accession>
<comment type="similarity">
    <text evidence="1">Belongs to the 'GDXG' lipolytic enzyme family.</text>
</comment>
<dbReference type="EMBL" id="FNDN01000009">
    <property type="protein sequence ID" value="SDI61478.1"/>
    <property type="molecule type" value="Genomic_DNA"/>
</dbReference>
<feature type="compositionally biased region" description="Basic residues" evidence="3">
    <location>
        <begin position="349"/>
        <end position="362"/>
    </location>
</feature>
<evidence type="ECO:0000259" key="4">
    <source>
        <dbReference type="Pfam" id="PF07859"/>
    </source>
</evidence>
<dbReference type="GO" id="GO:0004806">
    <property type="term" value="F:triacylglycerol lipase activity"/>
    <property type="evidence" value="ECO:0007669"/>
    <property type="project" value="TreeGrafter"/>
</dbReference>
<name>A0A1G8M0L3_9NOCA</name>